<protein>
    <submittedName>
        <fullName evidence="1">Uncharacterized protein</fullName>
    </submittedName>
</protein>
<dbReference type="RefSeq" id="WP_087438625.1">
    <property type="nucleotide sequence ID" value="NZ_CP021416.1"/>
</dbReference>
<dbReference type="Gene3D" id="3.30.1490.300">
    <property type="match status" value="1"/>
</dbReference>
<gene>
    <name evidence="1" type="ORF">Sdiek1_1545</name>
</gene>
<dbReference type="EMBL" id="CP021416">
    <property type="protein sequence ID" value="ARU48708.1"/>
    <property type="molecule type" value="Genomic_DNA"/>
</dbReference>
<evidence type="ECO:0000313" key="2">
    <source>
        <dbReference type="Proteomes" id="UP000196005"/>
    </source>
</evidence>
<organism evidence="1 2">
    <name type="scientific">Sulfurospirillum diekertiae</name>
    <dbReference type="NCBI Taxonomy" id="1854492"/>
    <lineage>
        <taxon>Bacteria</taxon>
        <taxon>Pseudomonadati</taxon>
        <taxon>Campylobacterota</taxon>
        <taxon>Epsilonproteobacteria</taxon>
        <taxon>Campylobacterales</taxon>
        <taxon>Sulfurospirillaceae</taxon>
        <taxon>Sulfurospirillum</taxon>
    </lineage>
</organism>
<sequence>MIKNAFYTSYLQTRDVISATIDVSRNIPDSDLKDAIEIKVYDELALDSAIEYSISYIETESKDSKNRSFNVFIIDATLIYTKLTPIKEKTRYIDYVTSAPFLIKSLYRKNFIEADGTHCFVYFQKTDAFLVIYKNGEYVYSKSLHYSLKEINEKFCELIGERVDEEDFYKLLTNEGLRATNSQYQQSLMQLFGEIFLYINDVLVFTKRSYNIDFIDKIYLGSEIGTFSGIEEYGKSYLGLESYEFNFSIAINSKEWYIDQIHILMMLSAQLYIENPDDNLNFSIYKRPPPLNTELQENF</sequence>
<dbReference type="Gene3D" id="3.30.420.40">
    <property type="match status" value="2"/>
</dbReference>
<reference evidence="2" key="1">
    <citation type="submission" date="2017-05" db="EMBL/GenBank/DDBJ databases">
        <title>Dechlorination kinetics govern the competition between two new strains of the genus Sulfurospirillum.</title>
        <authorList>
            <person name="Buttet G.F."/>
            <person name="Murray A.M."/>
            <person name="Goris T."/>
            <person name="Burion M."/>
            <person name="Lin B."/>
            <person name="Rolle M."/>
            <person name="Maillard J."/>
        </authorList>
    </citation>
    <scope>NUCLEOTIDE SEQUENCE [LARGE SCALE GENOMIC DNA]</scope>
    <source>
        <strain evidence="2">SL2-1</strain>
    </source>
</reference>
<evidence type="ECO:0000313" key="1">
    <source>
        <dbReference type="EMBL" id="ARU48708.1"/>
    </source>
</evidence>
<accession>A0A1Y0HKV2</accession>
<dbReference type="AlphaFoldDB" id="A0A1Y0HKV2"/>
<keyword evidence="2" id="KW-1185">Reference proteome</keyword>
<proteinExistence type="predicted"/>
<dbReference type="Proteomes" id="UP000196005">
    <property type="component" value="Chromosome"/>
</dbReference>
<dbReference type="KEGG" id="suls:Sdiek1_1545"/>
<name>A0A1Y0HKV2_9BACT</name>